<keyword evidence="1" id="KW-0560">Oxidoreductase</keyword>
<evidence type="ECO:0000259" key="2">
    <source>
        <dbReference type="Pfam" id="PF00248"/>
    </source>
</evidence>
<evidence type="ECO:0000256" key="1">
    <source>
        <dbReference type="ARBA" id="ARBA00023002"/>
    </source>
</evidence>
<dbReference type="SUPFAM" id="SSF51430">
    <property type="entry name" value="NAD(P)-linked oxidoreductase"/>
    <property type="match status" value="1"/>
</dbReference>
<gene>
    <name evidence="3" type="ORF">Goari_022335</name>
</gene>
<feature type="domain" description="NADP-dependent oxidoreductase" evidence="2">
    <location>
        <begin position="79"/>
        <end position="278"/>
    </location>
</feature>
<dbReference type="Proteomes" id="UP000593577">
    <property type="component" value="Unassembled WGS sequence"/>
</dbReference>
<dbReference type="Gene3D" id="3.20.20.100">
    <property type="entry name" value="NADP-dependent oxidoreductase domain"/>
    <property type="match status" value="1"/>
</dbReference>
<sequence length="478" mass="53896">MAISSSTVSASVPPFLCCNTTKIPSFKVPHHTPLRLYNAKRTQIWVKRSCFKSTITAKVAQQSDLQYRKLGDSDLQISEITFGTMTFGEQNTEKEAHEMLSYAFEHGINALDTSEAYPIPMKKETSGRTDLYIASWLKSQPRDKVILATKVCGYSERSAYLRDNAKVLRVDAVNIRESVEKSLKRLNTDYIDLLQIHWPDRYVPLFGEYFYDSSKWRPSIPFVEQLKALQEVIDEGKVRYIGVSNETSYGVMEFVHAARAEGLSKIVSIQNSYSLLFRFICNDQQTNAPELNLCLAEPWSSLRIESVLAMLNLNSFSCAPSGYCLNINMFEKSVHSPFAVDLVEVCHPKNCNIGLLSYSPLGGGALSGKYLDINSEAAKKGRMNLFPGYMERYNKSIAKEATIQYIEMAKKHGLSPVQLALGFVRDRPFMTSSIIGATSVEQLKEDIDAFLTTQRPLPPEVMEDIEAIFKRYKDPAIL</sequence>
<reference evidence="3 4" key="1">
    <citation type="journal article" date="2019" name="Genome Biol. Evol.">
        <title>Insights into the evolution of the New World diploid cottons (Gossypium, subgenus Houzingenia) based on genome sequencing.</title>
        <authorList>
            <person name="Grover C.E."/>
            <person name="Arick M.A. 2nd"/>
            <person name="Thrash A."/>
            <person name="Conover J.L."/>
            <person name="Sanders W.S."/>
            <person name="Peterson D.G."/>
            <person name="Frelichowski J.E."/>
            <person name="Scheffler J.A."/>
            <person name="Scheffler B.E."/>
            <person name="Wendel J.F."/>
        </authorList>
    </citation>
    <scope>NUCLEOTIDE SEQUENCE [LARGE SCALE GENOMIC DNA]</scope>
    <source>
        <strain evidence="3">185</strain>
        <tissue evidence="3">Leaf</tissue>
    </source>
</reference>
<evidence type="ECO:0000313" key="3">
    <source>
        <dbReference type="EMBL" id="MBA0702024.1"/>
    </source>
</evidence>
<dbReference type="InterPro" id="IPR050523">
    <property type="entry name" value="AKR_Detox_Biosynth"/>
</dbReference>
<dbReference type="EMBL" id="JABFAA010347203">
    <property type="protein sequence ID" value="MBA0702024.1"/>
    <property type="molecule type" value="Genomic_DNA"/>
</dbReference>
<proteinExistence type="predicted"/>
<comment type="caution">
    <text evidence="3">The sequence shown here is derived from an EMBL/GenBank/DDBJ whole genome shotgun (WGS) entry which is preliminary data.</text>
</comment>
<evidence type="ECO:0000313" key="4">
    <source>
        <dbReference type="Proteomes" id="UP000593577"/>
    </source>
</evidence>
<protein>
    <recommendedName>
        <fullName evidence="2">NADP-dependent oxidoreductase domain-containing protein</fullName>
    </recommendedName>
</protein>
<dbReference type="GO" id="GO:0016491">
    <property type="term" value="F:oxidoreductase activity"/>
    <property type="evidence" value="ECO:0007669"/>
    <property type="project" value="UniProtKB-KW"/>
</dbReference>
<feature type="domain" description="NADP-dependent oxidoreductase" evidence="2">
    <location>
        <begin position="339"/>
        <end position="468"/>
    </location>
</feature>
<dbReference type="Pfam" id="PF00248">
    <property type="entry name" value="Aldo_ket_red"/>
    <property type="match status" value="2"/>
</dbReference>
<organism evidence="3 4">
    <name type="scientific">Gossypium aridum</name>
    <name type="common">American cotton</name>
    <name type="synonym">Erioxylum aridum</name>
    <dbReference type="NCBI Taxonomy" id="34290"/>
    <lineage>
        <taxon>Eukaryota</taxon>
        <taxon>Viridiplantae</taxon>
        <taxon>Streptophyta</taxon>
        <taxon>Embryophyta</taxon>
        <taxon>Tracheophyta</taxon>
        <taxon>Spermatophyta</taxon>
        <taxon>Magnoliopsida</taxon>
        <taxon>eudicotyledons</taxon>
        <taxon>Gunneridae</taxon>
        <taxon>Pentapetalae</taxon>
        <taxon>rosids</taxon>
        <taxon>malvids</taxon>
        <taxon>Malvales</taxon>
        <taxon>Malvaceae</taxon>
        <taxon>Malvoideae</taxon>
        <taxon>Gossypium</taxon>
    </lineage>
</organism>
<dbReference type="PANTHER" id="PTHR43364:SF4">
    <property type="entry name" value="NAD(P)-LINKED OXIDOREDUCTASE SUPERFAMILY PROTEIN"/>
    <property type="match status" value="1"/>
</dbReference>
<dbReference type="CDD" id="cd19094">
    <property type="entry name" value="AKR_Tas-like"/>
    <property type="match status" value="1"/>
</dbReference>
<dbReference type="InterPro" id="IPR020471">
    <property type="entry name" value="AKR"/>
</dbReference>
<dbReference type="PRINTS" id="PR00069">
    <property type="entry name" value="ALDKETRDTASE"/>
</dbReference>
<dbReference type="AlphaFoldDB" id="A0A7J8YSH1"/>
<dbReference type="PANTHER" id="PTHR43364">
    <property type="entry name" value="NADH-SPECIFIC METHYLGLYOXAL REDUCTASE-RELATED"/>
    <property type="match status" value="1"/>
</dbReference>
<keyword evidence="4" id="KW-1185">Reference proteome</keyword>
<dbReference type="InterPro" id="IPR036812">
    <property type="entry name" value="NAD(P)_OxRdtase_dom_sf"/>
</dbReference>
<name>A0A7J8YSH1_GOSAI</name>
<dbReference type="InterPro" id="IPR023210">
    <property type="entry name" value="NADP_OxRdtase_dom"/>
</dbReference>
<accession>A0A7J8YSH1</accession>